<dbReference type="SUPFAM" id="SSF103473">
    <property type="entry name" value="MFS general substrate transporter"/>
    <property type="match status" value="1"/>
</dbReference>
<evidence type="ECO:0000256" key="3">
    <source>
        <dbReference type="ARBA" id="ARBA00022692"/>
    </source>
</evidence>
<dbReference type="Proteomes" id="UP000195402">
    <property type="component" value="Unassembled WGS sequence"/>
</dbReference>
<feature type="transmembrane region" description="Helical" evidence="6">
    <location>
        <begin position="399"/>
        <end position="420"/>
    </location>
</feature>
<name>A0A200Q6S1_MACCD</name>
<feature type="transmembrane region" description="Helical" evidence="6">
    <location>
        <begin position="359"/>
        <end position="379"/>
    </location>
</feature>
<reference evidence="7 8" key="1">
    <citation type="journal article" date="2017" name="Mol. Plant">
        <title>The Genome of Medicinal Plant Macleaya cordata Provides New Insights into Benzylisoquinoline Alkaloids Metabolism.</title>
        <authorList>
            <person name="Liu X."/>
            <person name="Liu Y."/>
            <person name="Huang P."/>
            <person name="Ma Y."/>
            <person name="Qing Z."/>
            <person name="Tang Q."/>
            <person name="Cao H."/>
            <person name="Cheng P."/>
            <person name="Zheng Y."/>
            <person name="Yuan Z."/>
            <person name="Zhou Y."/>
            <person name="Liu J."/>
            <person name="Tang Z."/>
            <person name="Zhuo Y."/>
            <person name="Zhang Y."/>
            <person name="Yu L."/>
            <person name="Huang J."/>
            <person name="Yang P."/>
            <person name="Peng Q."/>
            <person name="Zhang J."/>
            <person name="Jiang W."/>
            <person name="Zhang Z."/>
            <person name="Lin K."/>
            <person name="Ro D.K."/>
            <person name="Chen X."/>
            <person name="Xiong X."/>
            <person name="Shang Y."/>
            <person name="Huang S."/>
            <person name="Zeng J."/>
        </authorList>
    </citation>
    <scope>NUCLEOTIDE SEQUENCE [LARGE SCALE GENOMIC DNA]</scope>
    <source>
        <strain evidence="8">cv. BLH2017</strain>
        <tissue evidence="7">Root</tissue>
    </source>
</reference>
<feature type="transmembrane region" description="Helical" evidence="6">
    <location>
        <begin position="488"/>
        <end position="508"/>
    </location>
</feature>
<evidence type="ECO:0000256" key="2">
    <source>
        <dbReference type="ARBA" id="ARBA00005982"/>
    </source>
</evidence>
<dbReference type="InParanoid" id="A0A200Q6S1"/>
<keyword evidence="5 6" id="KW-0472">Membrane</keyword>
<dbReference type="PANTHER" id="PTHR11654">
    <property type="entry name" value="OLIGOPEPTIDE TRANSPORTER-RELATED"/>
    <property type="match status" value="1"/>
</dbReference>
<proteinExistence type="inferred from homology"/>
<keyword evidence="3 6" id="KW-0812">Transmembrane</keyword>
<dbReference type="Gene3D" id="1.20.1250.20">
    <property type="entry name" value="MFS general substrate transporter like domains"/>
    <property type="match status" value="1"/>
</dbReference>
<evidence type="ECO:0000256" key="1">
    <source>
        <dbReference type="ARBA" id="ARBA00004141"/>
    </source>
</evidence>
<dbReference type="Pfam" id="PF00854">
    <property type="entry name" value="PTR2"/>
    <property type="match status" value="1"/>
</dbReference>
<organism evidence="7 8">
    <name type="scientific">Macleaya cordata</name>
    <name type="common">Five-seeded plume-poppy</name>
    <name type="synonym">Bocconia cordata</name>
    <dbReference type="NCBI Taxonomy" id="56857"/>
    <lineage>
        <taxon>Eukaryota</taxon>
        <taxon>Viridiplantae</taxon>
        <taxon>Streptophyta</taxon>
        <taxon>Embryophyta</taxon>
        <taxon>Tracheophyta</taxon>
        <taxon>Spermatophyta</taxon>
        <taxon>Magnoliopsida</taxon>
        <taxon>Ranunculales</taxon>
        <taxon>Papaveraceae</taxon>
        <taxon>Papaveroideae</taxon>
        <taxon>Macleaya</taxon>
    </lineage>
</organism>
<sequence length="525" mass="57545">MVVSGAGAVVTSHDEYDEPLLNSTTCSHDGGERSNSSSSIVEDTFVYFGLASNLISYLTGPLHQSTVTAAANVNAWVGVTWMLPLSAFLADSCLGQFHTILFSSLIDILGLGFLTLSVLIPSISLLDCPNNTENNTSCGSPSTFQVIFFFFSLYLVAIGSSGYRPCAQAFGADQFDGRNLDEYKSKSSFFKCWYFGLSIGSILAHLFLNYVQDNLSWALGFGISCISMIVALFVFLFGTKTYRYNVKVDNENPLLGIARVFVATAKNWRAMVPKVDQEEAIMGMFLDKALIDTSNNQIGSRKHGIPCSISQVQDAKAVLRLVPIWTTCLIYPVVVAQSPTFFTKQSSTMDRSIGPEFQIPAASIQIFETLSILLFIIIYDRLFVPFARGFTGKPNGITMLQRIGGGMFFSTIAMMVAAVIEKKRLQTAIDFGLADDPKATIPMRVCILGIGNFLSGFLISFIEKMMTPRRGGSYGWFPNNVNQGHLDYFYWLLAGLSIIQLVVGIPPYNLEVLGSKLFGCGITIE</sequence>
<protein>
    <submittedName>
        <fullName evidence="7">Proton-dependent oligopeptide transporter family</fullName>
    </submittedName>
</protein>
<comment type="caution">
    <text evidence="7">The sequence shown here is derived from an EMBL/GenBank/DDBJ whole genome shotgun (WGS) entry which is preliminary data.</text>
</comment>
<evidence type="ECO:0000256" key="4">
    <source>
        <dbReference type="ARBA" id="ARBA00022989"/>
    </source>
</evidence>
<feature type="transmembrane region" description="Helical" evidence="6">
    <location>
        <begin position="143"/>
        <end position="163"/>
    </location>
</feature>
<dbReference type="OMA" id="ANDHYEV"/>
<feature type="transmembrane region" description="Helical" evidence="6">
    <location>
        <begin position="192"/>
        <end position="211"/>
    </location>
</feature>
<keyword evidence="8" id="KW-1185">Reference proteome</keyword>
<dbReference type="AlphaFoldDB" id="A0A200Q6S1"/>
<feature type="transmembrane region" description="Helical" evidence="6">
    <location>
        <begin position="441"/>
        <end position="462"/>
    </location>
</feature>
<evidence type="ECO:0000313" key="8">
    <source>
        <dbReference type="Proteomes" id="UP000195402"/>
    </source>
</evidence>
<comment type="similarity">
    <text evidence="2">Belongs to the major facilitator superfamily. Proton-dependent oligopeptide transporter (POT/PTR) (TC 2.A.17) family.</text>
</comment>
<accession>A0A200Q6S1</accession>
<dbReference type="GO" id="GO:0022857">
    <property type="term" value="F:transmembrane transporter activity"/>
    <property type="evidence" value="ECO:0007669"/>
    <property type="project" value="InterPro"/>
</dbReference>
<dbReference type="EMBL" id="MVGT01002944">
    <property type="protein sequence ID" value="OVA06132.1"/>
    <property type="molecule type" value="Genomic_DNA"/>
</dbReference>
<evidence type="ECO:0000256" key="5">
    <source>
        <dbReference type="ARBA" id="ARBA00023136"/>
    </source>
</evidence>
<dbReference type="GO" id="GO:0016020">
    <property type="term" value="C:membrane"/>
    <property type="evidence" value="ECO:0007669"/>
    <property type="project" value="UniProtKB-SubCell"/>
</dbReference>
<evidence type="ECO:0000256" key="6">
    <source>
        <dbReference type="SAM" id="Phobius"/>
    </source>
</evidence>
<dbReference type="InterPro" id="IPR036259">
    <property type="entry name" value="MFS_trans_sf"/>
</dbReference>
<keyword evidence="4 6" id="KW-1133">Transmembrane helix</keyword>
<dbReference type="InterPro" id="IPR000109">
    <property type="entry name" value="POT_fam"/>
</dbReference>
<feature type="transmembrane region" description="Helical" evidence="6">
    <location>
        <begin position="101"/>
        <end position="123"/>
    </location>
</feature>
<evidence type="ECO:0000313" key="7">
    <source>
        <dbReference type="EMBL" id="OVA06132.1"/>
    </source>
</evidence>
<feature type="transmembrane region" description="Helical" evidence="6">
    <location>
        <begin position="217"/>
        <end position="237"/>
    </location>
</feature>
<feature type="transmembrane region" description="Helical" evidence="6">
    <location>
        <begin position="69"/>
        <end position="89"/>
    </location>
</feature>
<gene>
    <name evidence="7" type="ORF">BVC80_1639g17</name>
</gene>
<dbReference type="OrthoDB" id="8904098at2759"/>
<comment type="subcellular location">
    <subcellularLocation>
        <location evidence="1">Membrane</location>
        <topology evidence="1">Multi-pass membrane protein</topology>
    </subcellularLocation>
</comment>